<protein>
    <recommendedName>
        <fullName evidence="10">Ionotropic glutamate receptor C-terminal domain-containing protein</fullName>
    </recommendedName>
</protein>
<dbReference type="SUPFAM" id="SSF53850">
    <property type="entry name" value="Periplasmic binding protein-like II"/>
    <property type="match status" value="1"/>
</dbReference>
<evidence type="ECO:0000259" key="10">
    <source>
        <dbReference type="Pfam" id="PF00060"/>
    </source>
</evidence>
<evidence type="ECO:0000313" key="11">
    <source>
        <dbReference type="EMBL" id="KAK8404102.1"/>
    </source>
</evidence>
<keyword evidence="3" id="KW-1003">Cell membrane</keyword>
<keyword evidence="7" id="KW-0675">Receptor</keyword>
<keyword evidence="5 9" id="KW-1133">Transmembrane helix</keyword>
<comment type="caution">
    <text evidence="11">The sequence shown here is derived from an EMBL/GenBank/DDBJ whole genome shotgun (WGS) entry which is preliminary data.</text>
</comment>
<name>A0AAW0V0G5_SCYPA</name>
<accession>A0AAW0V0G5</accession>
<evidence type="ECO:0000256" key="2">
    <source>
        <dbReference type="ARBA" id="ARBA00008685"/>
    </source>
</evidence>
<dbReference type="PANTHER" id="PTHR42643:SF24">
    <property type="entry name" value="IONOTROPIC RECEPTOR 60A"/>
    <property type="match status" value="1"/>
</dbReference>
<proteinExistence type="inferred from homology"/>
<gene>
    <name evidence="11" type="ORF">O3P69_000275</name>
</gene>
<dbReference type="InterPro" id="IPR052192">
    <property type="entry name" value="Insect_Ionotropic_Sensory_Rcpt"/>
</dbReference>
<dbReference type="GO" id="GO:0015276">
    <property type="term" value="F:ligand-gated monoatomic ion channel activity"/>
    <property type="evidence" value="ECO:0007669"/>
    <property type="project" value="InterPro"/>
</dbReference>
<evidence type="ECO:0000256" key="9">
    <source>
        <dbReference type="SAM" id="Phobius"/>
    </source>
</evidence>
<keyword evidence="8" id="KW-0325">Glycoprotein</keyword>
<evidence type="ECO:0000256" key="3">
    <source>
        <dbReference type="ARBA" id="ARBA00022475"/>
    </source>
</evidence>
<keyword evidence="12" id="KW-1185">Reference proteome</keyword>
<evidence type="ECO:0000256" key="4">
    <source>
        <dbReference type="ARBA" id="ARBA00022692"/>
    </source>
</evidence>
<evidence type="ECO:0000256" key="1">
    <source>
        <dbReference type="ARBA" id="ARBA00004651"/>
    </source>
</evidence>
<feature type="transmembrane region" description="Helical" evidence="9">
    <location>
        <begin position="263"/>
        <end position="283"/>
    </location>
</feature>
<evidence type="ECO:0000256" key="7">
    <source>
        <dbReference type="ARBA" id="ARBA00023170"/>
    </source>
</evidence>
<sequence length="286" mass="31858">MRLFSSSPRWGFSKATDWGLKVFTQEGSEEVPPFTATRLLAAVWLLASLVFMSSYGGILTAMLTVPRVTIPIDSLADLVAQDELPWTVEKSSMMYQYFQVTEAEDGARKKFFDDLLTTIQDCYSARQDIASSQYAAICDRTTMKKAMSWDYSTTGKCHLYISREDVFTNIQIAMAFQINSTYLRRTNTLSVRSFIELRCQLWINKNHCGSVSSCRIHVLKEAGILDLWLAQEITNASQCLRPPSADRSTGIAALTIDALAGSFLLLGGGLAASIAIFLLEVALKRR</sequence>
<reference evidence="11 12" key="1">
    <citation type="submission" date="2023-03" db="EMBL/GenBank/DDBJ databases">
        <title>High-quality genome of Scylla paramamosain provides insights in environmental adaptation.</title>
        <authorList>
            <person name="Zhang L."/>
        </authorList>
    </citation>
    <scope>NUCLEOTIDE SEQUENCE [LARGE SCALE GENOMIC DNA]</scope>
    <source>
        <strain evidence="11">LZ_2023a</strain>
        <tissue evidence="11">Muscle</tissue>
    </source>
</reference>
<dbReference type="Pfam" id="PF00060">
    <property type="entry name" value="Lig_chan"/>
    <property type="match status" value="1"/>
</dbReference>
<dbReference type="Proteomes" id="UP001487740">
    <property type="component" value="Unassembled WGS sequence"/>
</dbReference>
<dbReference type="EMBL" id="JARAKH010000005">
    <property type="protein sequence ID" value="KAK8404102.1"/>
    <property type="molecule type" value="Genomic_DNA"/>
</dbReference>
<comment type="similarity">
    <text evidence="2">Belongs to the glutamate-gated ion channel (TC 1.A.10.1) family.</text>
</comment>
<evidence type="ECO:0000256" key="6">
    <source>
        <dbReference type="ARBA" id="ARBA00023136"/>
    </source>
</evidence>
<organism evidence="11 12">
    <name type="scientific">Scylla paramamosain</name>
    <name type="common">Mud crab</name>
    <dbReference type="NCBI Taxonomy" id="85552"/>
    <lineage>
        <taxon>Eukaryota</taxon>
        <taxon>Metazoa</taxon>
        <taxon>Ecdysozoa</taxon>
        <taxon>Arthropoda</taxon>
        <taxon>Crustacea</taxon>
        <taxon>Multicrustacea</taxon>
        <taxon>Malacostraca</taxon>
        <taxon>Eumalacostraca</taxon>
        <taxon>Eucarida</taxon>
        <taxon>Decapoda</taxon>
        <taxon>Pleocyemata</taxon>
        <taxon>Brachyura</taxon>
        <taxon>Eubrachyura</taxon>
        <taxon>Portunoidea</taxon>
        <taxon>Portunidae</taxon>
        <taxon>Portuninae</taxon>
        <taxon>Scylla</taxon>
    </lineage>
</organism>
<evidence type="ECO:0000313" key="12">
    <source>
        <dbReference type="Proteomes" id="UP001487740"/>
    </source>
</evidence>
<dbReference type="PANTHER" id="PTHR42643">
    <property type="entry name" value="IONOTROPIC RECEPTOR 20A-RELATED"/>
    <property type="match status" value="1"/>
</dbReference>
<keyword evidence="4 9" id="KW-0812">Transmembrane</keyword>
<feature type="domain" description="Ionotropic glutamate receptor C-terminal" evidence="10">
    <location>
        <begin position="8"/>
        <end position="270"/>
    </location>
</feature>
<dbReference type="Gene3D" id="1.10.287.70">
    <property type="match status" value="1"/>
</dbReference>
<dbReference type="GO" id="GO:0050906">
    <property type="term" value="P:detection of stimulus involved in sensory perception"/>
    <property type="evidence" value="ECO:0007669"/>
    <property type="project" value="UniProtKB-ARBA"/>
</dbReference>
<evidence type="ECO:0000256" key="5">
    <source>
        <dbReference type="ARBA" id="ARBA00022989"/>
    </source>
</evidence>
<dbReference type="AlphaFoldDB" id="A0AAW0V0G5"/>
<evidence type="ECO:0000256" key="8">
    <source>
        <dbReference type="ARBA" id="ARBA00023180"/>
    </source>
</evidence>
<comment type="subcellular location">
    <subcellularLocation>
        <location evidence="1">Cell membrane</location>
        <topology evidence="1">Multi-pass membrane protein</topology>
    </subcellularLocation>
</comment>
<dbReference type="InterPro" id="IPR001320">
    <property type="entry name" value="Iontro_rcpt_C"/>
</dbReference>
<feature type="transmembrane region" description="Helical" evidence="9">
    <location>
        <begin position="39"/>
        <end position="63"/>
    </location>
</feature>
<dbReference type="GO" id="GO:0005886">
    <property type="term" value="C:plasma membrane"/>
    <property type="evidence" value="ECO:0007669"/>
    <property type="project" value="UniProtKB-SubCell"/>
</dbReference>
<keyword evidence="6 9" id="KW-0472">Membrane</keyword>